<keyword evidence="1" id="KW-1133">Transmembrane helix</keyword>
<dbReference type="Proteomes" id="UP000643672">
    <property type="component" value="Unassembled WGS sequence"/>
</dbReference>
<evidence type="ECO:0000313" key="3">
    <source>
        <dbReference type="Proteomes" id="UP000643672"/>
    </source>
</evidence>
<gene>
    <name evidence="2" type="ORF">THERMOS_2159</name>
</gene>
<comment type="caution">
    <text evidence="2">The sequence shown here is derived from an EMBL/GenBank/DDBJ whole genome shotgun (WGS) entry which is preliminary data.</text>
</comment>
<reference evidence="2 3" key="1">
    <citation type="submission" date="2020-05" db="EMBL/GenBank/DDBJ databases">
        <authorList>
            <person name="Petersen J."/>
            <person name="Sayavedra L."/>
        </authorList>
    </citation>
    <scope>NUCLEOTIDE SEQUENCE [LARGE SCALE GENOMIC DNA]</scope>
    <source>
        <strain evidence="2">B thermophilus SOXS</strain>
    </source>
</reference>
<accession>A0A8H9CIJ6</accession>
<dbReference type="AlphaFoldDB" id="A0A8H9CIJ6"/>
<keyword evidence="1" id="KW-0812">Transmembrane</keyword>
<feature type="transmembrane region" description="Helical" evidence="1">
    <location>
        <begin position="12"/>
        <end position="34"/>
    </location>
</feature>
<evidence type="ECO:0000313" key="2">
    <source>
        <dbReference type="EMBL" id="CAB5505613.1"/>
    </source>
</evidence>
<dbReference type="EMBL" id="CAESAQ020000090">
    <property type="protein sequence ID" value="CAB5505613.1"/>
    <property type="molecule type" value="Genomic_DNA"/>
</dbReference>
<sequence>MVPILRMRMGARLFGLFLKMVLVWIGKFMISYILKIETFA</sequence>
<name>A0A8H9CIJ6_9GAMM</name>
<proteinExistence type="predicted"/>
<evidence type="ECO:0000256" key="1">
    <source>
        <dbReference type="SAM" id="Phobius"/>
    </source>
</evidence>
<protein>
    <submittedName>
        <fullName evidence="2">Uncharacterized protein</fullName>
    </submittedName>
</protein>
<organism evidence="2 3">
    <name type="scientific">Bathymodiolus thermophilus thioautotrophic gill symbiont</name>
    <dbReference type="NCBI Taxonomy" id="2360"/>
    <lineage>
        <taxon>Bacteria</taxon>
        <taxon>Pseudomonadati</taxon>
        <taxon>Pseudomonadota</taxon>
        <taxon>Gammaproteobacteria</taxon>
        <taxon>sulfur-oxidizing symbionts</taxon>
    </lineage>
</organism>
<keyword evidence="1" id="KW-0472">Membrane</keyword>
<keyword evidence="3" id="KW-1185">Reference proteome</keyword>